<feature type="region of interest" description="Disordered" evidence="1">
    <location>
        <begin position="125"/>
        <end position="165"/>
    </location>
</feature>
<sequence length="909" mass="93230">MAQPSQVFPPWLTPTPVVITDAAGAPVATETSIEYIPPTYFGPSIPLGTLYSFGGTSEPATSASPSATSVAPLGGSSSLSKGQLVGIIVASILAVIVSFVAAITLYLCLKGRRKRRSQFNTVPIDDDYEVIPPGGRIPGDGSPRHSGEEFDPFLQRHSGAPSGEAAEALAAGAAIGAVGGAAASRAGPPRAPRVPAPPVPTNGSKSSGSTANTGSDSSNSNASGFGVLLDRPSLGLLPSMPEHDEAGGQPLSPTDMARIQRESVLPDEEDDNQYDENGEYTGAYAISQDPPLPPPRLVEPSASTPLLGGEGENVRPPFMTQPSYLSEKSSFGSQEEGEPSILTARRVRAEDLGPRTNSDSSAGPSHRPSTGLLGALGLGGLANIGRLSWFRNLDSPRNSRAIATPDYTSDPLTEKDIETGRSALPRAPRNADSFGARLRPGGVGTLADGSRPISGASGRSGASGGTQYHDAQSSLGPGTPLLAPLPRALTPAEQPQPPATEQAWITSPLNVGSAGTPPPPAYTDRPLGASSTPPPRHSPNPSLGNEGADEQAGDILDMPAPAALDHFASISSLKDTPTGSSFGNSSFKPSPFPPPGLETIRPIGWSSADTATTASRGSFAGVFGHGVDHVGDDHALNISVDDYDVLDEDPPDAEQGWRTMSSSAGSHSHGGASLAAVGGGMGDPGRRGTFGLYVPHNPSINSEQGSLHSMRSHFSPAASIRSSGSAPASRPDRELRKDGSISSNSSRPSAHSVARSLGSGVSVAAHSLMRTGSITEDERRKSSMPISPAVSAFGHHQQRTSSSGEHDHPRQPSSPLAMVTTIGSPPTAHLSPEKPGTIRAMSSVGSGGSATLADTSFGTSDTARPVHFHEEEDGEDVGLLSPARSMSPPISVSNAPWAGGLAGDWQPTP</sequence>
<dbReference type="EMBL" id="NHYE01001308">
    <property type="protein sequence ID" value="PPQ96967.1"/>
    <property type="molecule type" value="Genomic_DNA"/>
</dbReference>
<name>A0A409Y1T2_9AGAR</name>
<feature type="compositionally biased region" description="Polar residues" evidence="1">
    <location>
        <begin position="569"/>
        <end position="578"/>
    </location>
</feature>
<comment type="caution">
    <text evidence="3">The sequence shown here is derived from an EMBL/GenBank/DDBJ whole genome shotgun (WGS) entry which is preliminary data.</text>
</comment>
<feature type="compositionally biased region" description="Low complexity" evidence="1">
    <location>
        <begin position="449"/>
        <end position="460"/>
    </location>
</feature>
<feature type="region of interest" description="Disordered" evidence="1">
    <location>
        <begin position="182"/>
        <end position="375"/>
    </location>
</feature>
<accession>A0A409Y1T2</accession>
<feature type="region of interest" description="Disordered" evidence="1">
    <location>
        <begin position="649"/>
        <end position="909"/>
    </location>
</feature>
<feature type="compositionally biased region" description="Polar residues" evidence="1">
    <location>
        <begin position="698"/>
        <end position="709"/>
    </location>
</feature>
<feature type="compositionally biased region" description="Acidic residues" evidence="1">
    <location>
        <begin position="265"/>
        <end position="278"/>
    </location>
</feature>
<dbReference type="OrthoDB" id="2563978at2759"/>
<evidence type="ECO:0000313" key="3">
    <source>
        <dbReference type="EMBL" id="PPQ96967.1"/>
    </source>
</evidence>
<feature type="compositionally biased region" description="Low complexity" evidence="1">
    <location>
        <begin position="579"/>
        <end position="589"/>
    </location>
</feature>
<dbReference type="AlphaFoldDB" id="A0A409Y1T2"/>
<feature type="compositionally biased region" description="Pro residues" evidence="1">
    <location>
        <begin position="189"/>
        <end position="200"/>
    </location>
</feature>
<dbReference type="InParanoid" id="A0A409Y1T2"/>
<gene>
    <name evidence="3" type="ORF">CVT26_006454</name>
</gene>
<feature type="compositionally biased region" description="Polar residues" evidence="1">
    <location>
        <begin position="740"/>
        <end position="749"/>
    </location>
</feature>
<feature type="compositionally biased region" description="Polar residues" evidence="1">
    <location>
        <begin position="852"/>
        <end position="862"/>
    </location>
</feature>
<dbReference type="STRING" id="231916.A0A409Y1T2"/>
<feature type="transmembrane region" description="Helical" evidence="2">
    <location>
        <begin position="84"/>
        <end position="109"/>
    </location>
</feature>
<protein>
    <submittedName>
        <fullName evidence="3">Uncharacterized protein</fullName>
    </submittedName>
</protein>
<keyword evidence="2" id="KW-1133">Transmembrane helix</keyword>
<evidence type="ECO:0000313" key="4">
    <source>
        <dbReference type="Proteomes" id="UP000284706"/>
    </source>
</evidence>
<reference evidence="3 4" key="1">
    <citation type="journal article" date="2018" name="Evol. Lett.">
        <title>Horizontal gene cluster transfer increased hallucinogenic mushroom diversity.</title>
        <authorList>
            <person name="Reynolds H.T."/>
            <person name="Vijayakumar V."/>
            <person name="Gluck-Thaler E."/>
            <person name="Korotkin H.B."/>
            <person name="Matheny P.B."/>
            <person name="Slot J.C."/>
        </authorList>
    </citation>
    <scope>NUCLEOTIDE SEQUENCE [LARGE SCALE GENOMIC DNA]</scope>
    <source>
        <strain evidence="3 4">SRW20</strain>
    </source>
</reference>
<organism evidence="3 4">
    <name type="scientific">Gymnopilus dilepis</name>
    <dbReference type="NCBI Taxonomy" id="231916"/>
    <lineage>
        <taxon>Eukaryota</taxon>
        <taxon>Fungi</taxon>
        <taxon>Dikarya</taxon>
        <taxon>Basidiomycota</taxon>
        <taxon>Agaricomycotina</taxon>
        <taxon>Agaricomycetes</taxon>
        <taxon>Agaricomycetidae</taxon>
        <taxon>Agaricales</taxon>
        <taxon>Agaricineae</taxon>
        <taxon>Hymenogastraceae</taxon>
        <taxon>Gymnopilus</taxon>
    </lineage>
</organism>
<evidence type="ECO:0000256" key="1">
    <source>
        <dbReference type="SAM" id="MobiDB-lite"/>
    </source>
</evidence>
<evidence type="ECO:0000256" key="2">
    <source>
        <dbReference type="SAM" id="Phobius"/>
    </source>
</evidence>
<dbReference type="Proteomes" id="UP000284706">
    <property type="component" value="Unassembled WGS sequence"/>
</dbReference>
<feature type="compositionally biased region" description="Polar residues" evidence="1">
    <location>
        <begin position="320"/>
        <end position="333"/>
    </location>
</feature>
<feature type="compositionally biased region" description="Low complexity" evidence="1">
    <location>
        <begin position="475"/>
        <end position="503"/>
    </location>
</feature>
<feature type="compositionally biased region" description="Basic and acidic residues" evidence="1">
    <location>
        <begin position="730"/>
        <end position="739"/>
    </location>
</feature>
<feature type="compositionally biased region" description="Low complexity" evidence="1">
    <location>
        <begin position="661"/>
        <end position="676"/>
    </location>
</feature>
<proteinExistence type="predicted"/>
<keyword evidence="4" id="KW-1185">Reference proteome</keyword>
<feature type="region of interest" description="Disordered" evidence="1">
    <location>
        <begin position="394"/>
        <end position="603"/>
    </location>
</feature>
<feature type="compositionally biased region" description="Polar residues" evidence="1">
    <location>
        <begin position="201"/>
        <end position="223"/>
    </location>
</feature>
<keyword evidence="2" id="KW-0812">Transmembrane</keyword>
<keyword evidence="2" id="KW-0472">Membrane</keyword>